<keyword evidence="2" id="KW-1185">Reference proteome</keyword>
<sequence length="129" mass="13830">MSTLTVKSFAACTNADVANAVLSLAAPLCAACGDDDAMKRLLVSLAVTGWNLSLFESRGEDGYKAQVAERLPAHLPGEKKEVFTQFVLGLISSKQETYPAMMKGIKSWDLRTDNGKLSLTVEALPVKPV</sequence>
<evidence type="ECO:0000313" key="1">
    <source>
        <dbReference type="EMBL" id="SCY33452.1"/>
    </source>
</evidence>
<gene>
    <name evidence="1" type="ORF">SAMN05216233_10795</name>
</gene>
<dbReference type="EMBL" id="FMUX01000007">
    <property type="protein sequence ID" value="SCY33452.1"/>
    <property type="molecule type" value="Genomic_DNA"/>
</dbReference>
<dbReference type="AlphaFoldDB" id="A0A1G5F2K2"/>
<evidence type="ECO:0000313" key="2">
    <source>
        <dbReference type="Proteomes" id="UP000198870"/>
    </source>
</evidence>
<protein>
    <submittedName>
        <fullName evidence="1">Uncharacterized protein</fullName>
    </submittedName>
</protein>
<accession>A0A1G5F2K2</accession>
<name>A0A1G5F2K2_9BACT</name>
<dbReference type="Proteomes" id="UP000198870">
    <property type="component" value="Unassembled WGS sequence"/>
</dbReference>
<reference evidence="1 2" key="1">
    <citation type="submission" date="2016-10" db="EMBL/GenBank/DDBJ databases">
        <authorList>
            <person name="de Groot N.N."/>
        </authorList>
    </citation>
    <scope>NUCLEOTIDE SEQUENCE [LARGE SCALE GENOMIC DNA]</scope>
    <source>
        <strain evidence="1 2">AA1</strain>
    </source>
</reference>
<organism evidence="1 2">
    <name type="scientific">Desulfoluna spongiiphila</name>
    <dbReference type="NCBI Taxonomy" id="419481"/>
    <lineage>
        <taxon>Bacteria</taxon>
        <taxon>Pseudomonadati</taxon>
        <taxon>Thermodesulfobacteriota</taxon>
        <taxon>Desulfobacteria</taxon>
        <taxon>Desulfobacterales</taxon>
        <taxon>Desulfolunaceae</taxon>
        <taxon>Desulfoluna</taxon>
    </lineage>
</organism>
<proteinExistence type="predicted"/>
<dbReference type="STRING" id="419481.SAMN05216233_10795"/>
<dbReference type="OrthoDB" id="9829485at2"/>
<dbReference type="RefSeq" id="WP_092210742.1">
    <property type="nucleotide sequence ID" value="NZ_FMUX01000007.1"/>
</dbReference>